<evidence type="ECO:0000313" key="1">
    <source>
        <dbReference type="EMBL" id="KAK2141316.1"/>
    </source>
</evidence>
<protein>
    <submittedName>
        <fullName evidence="1">Uncharacterized protein</fullName>
    </submittedName>
</protein>
<comment type="caution">
    <text evidence="1">The sequence shown here is derived from an EMBL/GenBank/DDBJ whole genome shotgun (WGS) entry which is preliminary data.</text>
</comment>
<name>A0AAD9IUQ7_9ANNE</name>
<evidence type="ECO:0000313" key="2">
    <source>
        <dbReference type="Proteomes" id="UP001208570"/>
    </source>
</evidence>
<dbReference type="AlphaFoldDB" id="A0AAD9IUQ7"/>
<accession>A0AAD9IUQ7</accession>
<keyword evidence="2" id="KW-1185">Reference proteome</keyword>
<reference evidence="1" key="1">
    <citation type="journal article" date="2023" name="Mol. Biol. Evol.">
        <title>Third-Generation Sequencing Reveals the Adaptive Role of the Epigenome in Three Deep-Sea Polychaetes.</title>
        <authorList>
            <person name="Perez M."/>
            <person name="Aroh O."/>
            <person name="Sun Y."/>
            <person name="Lan Y."/>
            <person name="Juniper S.K."/>
            <person name="Young C.R."/>
            <person name="Angers B."/>
            <person name="Qian P.Y."/>
        </authorList>
    </citation>
    <scope>NUCLEOTIDE SEQUENCE</scope>
    <source>
        <strain evidence="1">P08H-3</strain>
    </source>
</reference>
<proteinExistence type="predicted"/>
<dbReference type="EMBL" id="JAODUP010001121">
    <property type="protein sequence ID" value="KAK2141316.1"/>
    <property type="molecule type" value="Genomic_DNA"/>
</dbReference>
<sequence length="219" mass="24768">MLPLKVESLTIPSDSMAIGKQHKDILEEKLEEFTAFLQQRRHQLEEEFRTSAQSNGVANHSAPAVVAQARPGDSSDVGYDMRKHLQGELNILRGICQQRLDYLFHKFEIEWKLNPKEKREYSAVASDWSLFASILGHTRIGHSPVEFPVSDQILDSVSISIRPLRGVAVDDVHILANCWRNDVDDVVNRCLDKKEAKNYSNSIHSQTASLLPETRLPSP</sequence>
<organism evidence="1 2">
    <name type="scientific">Paralvinella palmiformis</name>
    <dbReference type="NCBI Taxonomy" id="53620"/>
    <lineage>
        <taxon>Eukaryota</taxon>
        <taxon>Metazoa</taxon>
        <taxon>Spiralia</taxon>
        <taxon>Lophotrochozoa</taxon>
        <taxon>Annelida</taxon>
        <taxon>Polychaeta</taxon>
        <taxon>Sedentaria</taxon>
        <taxon>Canalipalpata</taxon>
        <taxon>Terebellida</taxon>
        <taxon>Terebelliformia</taxon>
        <taxon>Alvinellidae</taxon>
        <taxon>Paralvinella</taxon>
    </lineage>
</organism>
<gene>
    <name evidence="1" type="ORF">LSH36_1121g00021</name>
</gene>
<dbReference type="Proteomes" id="UP001208570">
    <property type="component" value="Unassembled WGS sequence"/>
</dbReference>